<proteinExistence type="inferred from homology"/>
<dbReference type="InterPro" id="IPR001444">
    <property type="entry name" value="Flag_bb_rod_N"/>
</dbReference>
<evidence type="ECO:0000256" key="5">
    <source>
        <dbReference type="ARBA" id="ARBA00022525"/>
    </source>
</evidence>
<dbReference type="SUPFAM" id="SSF64518">
    <property type="entry name" value="Phase 1 flagellin"/>
    <property type="match status" value="2"/>
</dbReference>
<feature type="domain" description="Flagellar hook-associated protein FlgK helical" evidence="10">
    <location>
        <begin position="92"/>
        <end position="326"/>
    </location>
</feature>
<dbReference type="Proteomes" id="UP001596086">
    <property type="component" value="Unassembled WGS sequence"/>
</dbReference>
<reference evidence="12" key="1">
    <citation type="journal article" date="2019" name="Int. J. Syst. Evol. Microbiol.">
        <title>The Global Catalogue of Microorganisms (GCM) 10K type strain sequencing project: providing services to taxonomists for standard genome sequencing and annotation.</title>
        <authorList>
            <consortium name="The Broad Institute Genomics Platform"/>
            <consortium name="The Broad Institute Genome Sequencing Center for Infectious Disease"/>
            <person name="Wu L."/>
            <person name="Ma J."/>
        </authorList>
    </citation>
    <scope>NUCLEOTIDE SEQUENCE [LARGE SCALE GENOMIC DNA]</scope>
    <source>
        <strain evidence="12">CGMCC 4.5798</strain>
    </source>
</reference>
<evidence type="ECO:0000256" key="2">
    <source>
        <dbReference type="ARBA" id="ARBA00004613"/>
    </source>
</evidence>
<dbReference type="InterPro" id="IPR002371">
    <property type="entry name" value="FlgK"/>
</dbReference>
<dbReference type="Pfam" id="PF06429">
    <property type="entry name" value="Flg_bbr_C"/>
    <property type="match status" value="1"/>
</dbReference>
<evidence type="ECO:0000256" key="4">
    <source>
        <dbReference type="ARBA" id="ARBA00016244"/>
    </source>
</evidence>
<dbReference type="Pfam" id="PF00460">
    <property type="entry name" value="Flg_bb_rod"/>
    <property type="match status" value="1"/>
</dbReference>
<dbReference type="RefSeq" id="WP_379768213.1">
    <property type="nucleotide sequence ID" value="NZ_JBHSMZ010000004.1"/>
</dbReference>
<accession>A0ABW0RWG4</accession>
<dbReference type="NCBIfam" id="TIGR02492">
    <property type="entry name" value="flgK_ends"/>
    <property type="match status" value="1"/>
</dbReference>
<evidence type="ECO:0000259" key="8">
    <source>
        <dbReference type="Pfam" id="PF06429"/>
    </source>
</evidence>
<evidence type="ECO:0000256" key="1">
    <source>
        <dbReference type="ARBA" id="ARBA00004365"/>
    </source>
</evidence>
<comment type="similarity">
    <text evidence="3">Belongs to the flagella basal body rod proteins family.</text>
</comment>
<keyword evidence="12" id="KW-1185">Reference proteome</keyword>
<evidence type="ECO:0000256" key="6">
    <source>
        <dbReference type="ARBA" id="ARBA00023143"/>
    </source>
</evidence>
<feature type="domain" description="Flagellar basal body rod protein N-terminal" evidence="7">
    <location>
        <begin position="6"/>
        <end position="33"/>
    </location>
</feature>
<dbReference type="PANTHER" id="PTHR30033:SF1">
    <property type="entry name" value="FLAGELLAR HOOK-ASSOCIATED PROTEIN 1"/>
    <property type="match status" value="1"/>
</dbReference>
<evidence type="ECO:0000259" key="10">
    <source>
        <dbReference type="Pfam" id="PF22638"/>
    </source>
</evidence>
<gene>
    <name evidence="11" type="primary">flgK</name>
    <name evidence="11" type="ORF">ACFPO9_05455</name>
</gene>
<organism evidence="11 12">
    <name type="scientific">Massilia aerilata</name>
    <dbReference type="NCBI Taxonomy" id="453817"/>
    <lineage>
        <taxon>Bacteria</taxon>
        <taxon>Pseudomonadati</taxon>
        <taxon>Pseudomonadota</taxon>
        <taxon>Betaproteobacteria</taxon>
        <taxon>Burkholderiales</taxon>
        <taxon>Oxalobacteraceae</taxon>
        <taxon>Telluria group</taxon>
        <taxon>Massilia</taxon>
    </lineage>
</organism>
<keyword evidence="11" id="KW-0969">Cilium</keyword>
<evidence type="ECO:0000256" key="3">
    <source>
        <dbReference type="ARBA" id="ARBA00009677"/>
    </source>
</evidence>
<keyword evidence="11" id="KW-0282">Flagellum</keyword>
<evidence type="ECO:0000259" key="7">
    <source>
        <dbReference type="Pfam" id="PF00460"/>
    </source>
</evidence>
<evidence type="ECO:0000313" key="11">
    <source>
        <dbReference type="EMBL" id="MFC5547955.1"/>
    </source>
</evidence>
<dbReference type="InterPro" id="IPR049119">
    <property type="entry name" value="FlgK_D2-like"/>
</dbReference>
<protein>
    <recommendedName>
        <fullName evidence="4">Flagellar hook-associated protein 1</fullName>
    </recommendedName>
</protein>
<dbReference type="InterPro" id="IPR053927">
    <property type="entry name" value="FlgK_helical"/>
</dbReference>
<comment type="caution">
    <text evidence="11">The sequence shown here is derived from an EMBL/GenBank/DDBJ whole genome shotgun (WGS) entry which is preliminary data.</text>
</comment>
<name>A0ABW0RWG4_9BURK</name>
<keyword evidence="5" id="KW-0964">Secreted</keyword>
<sequence length="721" mass="73702">MSLLSIGKSGLFAAQAALSTTGHNITNANVPGFSRQGVIQETATSSGGGNAFYGNGTQIGQVKRYSDEFLNAQVRNAQAATSGLEAYQAQVSQIDNMLSDATSGLSPALQDMFAAVQNLTGDKAGLPSRGALMSAADTLAARFQGMNDQLEEMRKGVNSELSSGVGLVNSYASQIADLNDQIGKLVGNSSTSLPNDLLDKRDQLVMDLSKQIKTTVVPGDNNSLTVSIGTGQPLVVGTHAYQLVAEGSPTDQTRVSIGYVTNGKSVPLAESALTGGAIGGLLEFRSKSLDTAQNALGRIAIGLAASFNDQHHLGVDANGNPGGDFFTILPAEVTKDIRNNLTSTTTVAATVRDATQLTTSDYKVSFDGAKYSVTRLSDNKNTVISPFPQSEPQLIDGLDFAIAGKAAAGDNYLVRPTVNGAANFKLALTDASQIAAAAPTATSIATSNKGSAKIGAGAIDKSYLVSPMGSPLKLSYSGATGTLSGFPAKEAVTMTAGGVTTAYPPGAAVPFADGASYAVGGYEFTLGGAPADGAVLQVGTPSPLKLSYDGATGSLAGFPAALPVSVTIGGVTTRYAAGDSVPFKDGASYAVGGMSFSMTGAPLDKDSFSIQTGSGDGDTRNAGLLGDLQTKNIFDGGKTTYQSAYAQLVGTVGNKTREVQVNAESSGALLEQVQNAAQNVSGVNLDEEAANLLKYQQAYQAAGKVMQIADSIFNTLLQIAQ</sequence>
<keyword evidence="11" id="KW-0966">Cell projection</keyword>
<dbReference type="PRINTS" id="PR01005">
    <property type="entry name" value="FLGHOOKAP1"/>
</dbReference>
<dbReference type="Pfam" id="PF22638">
    <property type="entry name" value="FlgK_D1"/>
    <property type="match status" value="1"/>
</dbReference>
<dbReference type="EMBL" id="JBHSMZ010000004">
    <property type="protein sequence ID" value="MFC5547955.1"/>
    <property type="molecule type" value="Genomic_DNA"/>
</dbReference>
<dbReference type="PANTHER" id="PTHR30033">
    <property type="entry name" value="FLAGELLAR HOOK-ASSOCIATED PROTEIN 1"/>
    <property type="match status" value="1"/>
</dbReference>
<evidence type="ECO:0000259" key="9">
    <source>
        <dbReference type="Pfam" id="PF21158"/>
    </source>
</evidence>
<feature type="domain" description="Flagellar hook-associated protein 1 D2-like" evidence="9">
    <location>
        <begin position="339"/>
        <end position="416"/>
    </location>
</feature>
<feature type="domain" description="Flagellar basal-body/hook protein C-terminal" evidence="8">
    <location>
        <begin position="678"/>
        <end position="719"/>
    </location>
</feature>
<dbReference type="InterPro" id="IPR010930">
    <property type="entry name" value="Flg_bb/hook_C_dom"/>
</dbReference>
<keyword evidence="6" id="KW-0975">Bacterial flagellum</keyword>
<comment type="subcellular location">
    <subcellularLocation>
        <location evidence="1">Bacterial flagellum</location>
    </subcellularLocation>
    <subcellularLocation>
        <location evidence="2">Secreted</location>
    </subcellularLocation>
</comment>
<evidence type="ECO:0000313" key="12">
    <source>
        <dbReference type="Proteomes" id="UP001596086"/>
    </source>
</evidence>
<dbReference type="Pfam" id="PF21158">
    <property type="entry name" value="flgK_1st_1"/>
    <property type="match status" value="1"/>
</dbReference>